<dbReference type="CDD" id="cd18794">
    <property type="entry name" value="SF2_C_RecQ"/>
    <property type="match status" value="1"/>
</dbReference>
<dbReference type="EC" id="5.6.2.4" evidence="11"/>
<reference evidence="17 18" key="1">
    <citation type="journal article" date="2011" name="Stand. Genomic Sci.">
        <title>Complete genome sequence of Treponema succinifaciens type strain (6091).</title>
        <authorList>
            <person name="Han C."/>
            <person name="Gronow S."/>
            <person name="Teshima H."/>
            <person name="Lapidus A."/>
            <person name="Nolan M."/>
            <person name="Lucas S."/>
            <person name="Hammon N."/>
            <person name="Deshpande S."/>
            <person name="Cheng J.F."/>
            <person name="Zeytun A."/>
            <person name="Tapia R."/>
            <person name="Goodwin L."/>
            <person name="Pitluck S."/>
            <person name="Liolios K."/>
            <person name="Pagani I."/>
            <person name="Ivanova N."/>
            <person name="Mavromatis K."/>
            <person name="Mikhailova N."/>
            <person name="Huntemann M."/>
            <person name="Pati A."/>
            <person name="Chen A."/>
            <person name="Palaniappan K."/>
            <person name="Land M."/>
            <person name="Hauser L."/>
            <person name="Brambilla E.M."/>
            <person name="Rohde M."/>
            <person name="Goker M."/>
            <person name="Woyke T."/>
            <person name="Bristow J."/>
            <person name="Eisen J.A."/>
            <person name="Markowitz V."/>
            <person name="Hugenholtz P."/>
            <person name="Kyrpides N.C."/>
            <person name="Klenk H.P."/>
            <person name="Detter J.C."/>
        </authorList>
    </citation>
    <scope>NUCLEOTIDE SEQUENCE [LARGE SCALE GENOMIC DNA]</scope>
    <source>
        <strain evidence="18">ATCC 33096 / DSM 2489 / 6091</strain>
    </source>
</reference>
<comment type="catalytic activity">
    <reaction evidence="10">
        <text>Couples ATP hydrolysis with the unwinding of duplex DNA by translocating in the 3'-5' direction.</text>
        <dbReference type="EC" id="5.6.2.4"/>
    </reaction>
</comment>
<dbReference type="GO" id="GO:0006310">
    <property type="term" value="P:DNA recombination"/>
    <property type="evidence" value="ECO:0007669"/>
    <property type="project" value="InterPro"/>
</dbReference>
<dbReference type="STRING" id="869209.Tresu_2080"/>
<dbReference type="InterPro" id="IPR014001">
    <property type="entry name" value="Helicase_ATP-bd"/>
</dbReference>
<reference evidence="18" key="2">
    <citation type="submission" date="2011-04" db="EMBL/GenBank/DDBJ databases">
        <title>The complete genome of chromosome of Treponema succinifaciens DSM 2489.</title>
        <authorList>
            <person name="Lucas S."/>
            <person name="Copeland A."/>
            <person name="Lapidus A."/>
            <person name="Bruce D."/>
            <person name="Goodwin L."/>
            <person name="Pitluck S."/>
            <person name="Peters L."/>
            <person name="Kyrpides N."/>
            <person name="Mavromatis K."/>
            <person name="Ivanova N."/>
            <person name="Ovchinnikova G."/>
            <person name="Teshima H."/>
            <person name="Detter J.C."/>
            <person name="Tapia R."/>
            <person name="Han C."/>
            <person name="Land M."/>
            <person name="Hauser L."/>
            <person name="Markowitz V."/>
            <person name="Cheng J.-F."/>
            <person name="Hugenholtz P."/>
            <person name="Woyke T."/>
            <person name="Wu D."/>
            <person name="Gronow S."/>
            <person name="Wellnitz S."/>
            <person name="Brambilla E."/>
            <person name="Klenk H.-P."/>
            <person name="Eisen J.A."/>
        </authorList>
    </citation>
    <scope>NUCLEOTIDE SEQUENCE [LARGE SCALE GENOMIC DNA]</scope>
    <source>
        <strain evidence="18">ATCC 33096 / DSM 2489 / 6091</strain>
    </source>
</reference>
<dbReference type="GO" id="GO:0043590">
    <property type="term" value="C:bacterial nucleoid"/>
    <property type="evidence" value="ECO:0007669"/>
    <property type="project" value="TreeGrafter"/>
</dbReference>
<dbReference type="InterPro" id="IPR032284">
    <property type="entry name" value="RecQ_Zn-bd"/>
</dbReference>
<evidence type="ECO:0000256" key="8">
    <source>
        <dbReference type="ARBA" id="ARBA00023125"/>
    </source>
</evidence>
<dbReference type="CDD" id="cd17920">
    <property type="entry name" value="DEXHc_RecQ"/>
    <property type="match status" value="1"/>
</dbReference>
<keyword evidence="3" id="KW-0479">Metal-binding</keyword>
<evidence type="ECO:0000256" key="5">
    <source>
        <dbReference type="ARBA" id="ARBA00022801"/>
    </source>
</evidence>
<evidence type="ECO:0000256" key="1">
    <source>
        <dbReference type="ARBA" id="ARBA00001946"/>
    </source>
</evidence>
<dbReference type="EMBL" id="CP002631">
    <property type="protein sequence ID" value="AEB14950.1"/>
    <property type="molecule type" value="Genomic_DNA"/>
</dbReference>
<dbReference type="SUPFAM" id="SSF52540">
    <property type="entry name" value="P-loop containing nucleoside triphosphate hydrolases"/>
    <property type="match status" value="1"/>
</dbReference>
<evidence type="ECO:0000256" key="6">
    <source>
        <dbReference type="ARBA" id="ARBA00022806"/>
    </source>
</evidence>
<sequence>MDYTLFDRTPEDILKSVFGYESFRPMQRKIIQNVLDGRDTLAVMPTGGGKSLCYEIPALILPGITVVVSPLIALMQDQVAQLESYGISAVCLNSSLERNHYQKCCEKILSGKIKLLYVSPEGLNSGRMIRLLQESKSSVDCIAIDEAHCISEWGHDFRPDYMEITHIRNQFPKSVFLALTATATKQVQADIIKNLRMENPEIFMASFNRPNIFLQVIKKDKPIEQVLNFIENHPNQSGIIYCFSRKQVDLVAQELHINRIKALSYHAGLNDAQRTKNQQDFISDKADIMVATVAFGMGINKPDVRFVIHFDMPKSIEQYYQEIGRAGRDGLESEALLLYSAGDIHKIRYFFKDNFDSAKSENLLQGMINYCENSVCRRKSLLSYFGESYSDARQDCVSSENCCDICASKKINYNQPRAILHKRIQSFPKPSKKSTGELFISDTLESNEKILSEKIRSWRKKAAEELNVPPYVIFGDKTLFDIAQKKPSNIKELTKCYGIGEIKAEKFGYLILKIIKENAQ</sequence>
<keyword evidence="5" id="KW-0378">Hydrolase</keyword>
<dbReference type="Gene3D" id="3.40.50.300">
    <property type="entry name" value="P-loop containing nucleotide triphosphate hydrolases"/>
    <property type="match status" value="2"/>
</dbReference>
<evidence type="ECO:0000256" key="9">
    <source>
        <dbReference type="ARBA" id="ARBA00023235"/>
    </source>
</evidence>
<evidence type="ECO:0000256" key="7">
    <source>
        <dbReference type="ARBA" id="ARBA00022840"/>
    </source>
</evidence>
<keyword evidence="9" id="KW-0413">Isomerase</keyword>
<dbReference type="Gene3D" id="1.10.150.80">
    <property type="entry name" value="HRDC domain"/>
    <property type="match status" value="1"/>
</dbReference>
<dbReference type="InterPro" id="IPR010997">
    <property type="entry name" value="HRDC-like_sf"/>
</dbReference>
<dbReference type="FunFam" id="3.40.50.300:FF:000296">
    <property type="entry name" value="ATP-dependent DNA helicase RecQ"/>
    <property type="match status" value="1"/>
</dbReference>
<comment type="similarity">
    <text evidence="2">Belongs to the helicase family. RecQ subfamily.</text>
</comment>
<dbReference type="Pfam" id="PF00271">
    <property type="entry name" value="Helicase_C"/>
    <property type="match status" value="1"/>
</dbReference>
<dbReference type="PROSITE" id="PS50967">
    <property type="entry name" value="HRDC"/>
    <property type="match status" value="1"/>
</dbReference>
<dbReference type="GO" id="GO:0043138">
    <property type="term" value="F:3'-5' DNA helicase activity"/>
    <property type="evidence" value="ECO:0007669"/>
    <property type="project" value="UniProtKB-EC"/>
</dbReference>
<dbReference type="GO" id="GO:0003677">
    <property type="term" value="F:DNA binding"/>
    <property type="evidence" value="ECO:0007669"/>
    <property type="project" value="UniProtKB-KW"/>
</dbReference>
<proteinExistence type="inferred from homology"/>
<dbReference type="GO" id="GO:0005737">
    <property type="term" value="C:cytoplasm"/>
    <property type="evidence" value="ECO:0007669"/>
    <property type="project" value="TreeGrafter"/>
</dbReference>
<dbReference type="eggNOG" id="COG0514">
    <property type="taxonomic scope" value="Bacteria"/>
</dbReference>
<dbReference type="InterPro" id="IPR002121">
    <property type="entry name" value="HRDC_dom"/>
</dbReference>
<dbReference type="SMART" id="SM00490">
    <property type="entry name" value="HELICc"/>
    <property type="match status" value="1"/>
</dbReference>
<evidence type="ECO:0000256" key="3">
    <source>
        <dbReference type="ARBA" id="ARBA00022723"/>
    </source>
</evidence>
<dbReference type="GO" id="GO:0005524">
    <property type="term" value="F:ATP binding"/>
    <property type="evidence" value="ECO:0007669"/>
    <property type="project" value="UniProtKB-KW"/>
</dbReference>
<name>F2NTG1_TRES6</name>
<dbReference type="PANTHER" id="PTHR13710">
    <property type="entry name" value="DNA HELICASE RECQ FAMILY MEMBER"/>
    <property type="match status" value="1"/>
</dbReference>
<protein>
    <recommendedName>
        <fullName evidence="12">ATP-dependent DNA helicase RecQ</fullName>
        <ecNumber evidence="11">5.6.2.4</ecNumber>
    </recommendedName>
    <alternativeName>
        <fullName evidence="13">DNA 3'-5' helicase RecQ</fullName>
    </alternativeName>
</protein>
<evidence type="ECO:0000256" key="11">
    <source>
        <dbReference type="ARBA" id="ARBA00034808"/>
    </source>
</evidence>
<dbReference type="GO" id="GO:0030894">
    <property type="term" value="C:replisome"/>
    <property type="evidence" value="ECO:0007669"/>
    <property type="project" value="TreeGrafter"/>
</dbReference>
<dbReference type="Pfam" id="PF16124">
    <property type="entry name" value="RecQ_Zn_bind"/>
    <property type="match status" value="1"/>
</dbReference>
<dbReference type="Pfam" id="PF00570">
    <property type="entry name" value="HRDC"/>
    <property type="match status" value="1"/>
</dbReference>
<dbReference type="InterPro" id="IPR027417">
    <property type="entry name" value="P-loop_NTPase"/>
</dbReference>
<evidence type="ECO:0000259" key="15">
    <source>
        <dbReference type="PROSITE" id="PS51192"/>
    </source>
</evidence>
<dbReference type="PROSITE" id="PS51194">
    <property type="entry name" value="HELICASE_CTER"/>
    <property type="match status" value="1"/>
</dbReference>
<dbReference type="SUPFAM" id="SSF47819">
    <property type="entry name" value="HRDC-like"/>
    <property type="match status" value="1"/>
</dbReference>
<dbReference type="SMART" id="SM00341">
    <property type="entry name" value="HRDC"/>
    <property type="match status" value="1"/>
</dbReference>
<dbReference type="Proteomes" id="UP000006852">
    <property type="component" value="Chromosome"/>
</dbReference>
<dbReference type="AlphaFoldDB" id="F2NTG1"/>
<evidence type="ECO:0000313" key="17">
    <source>
        <dbReference type="EMBL" id="AEB14950.1"/>
    </source>
</evidence>
<dbReference type="InterPro" id="IPR001650">
    <property type="entry name" value="Helicase_C-like"/>
</dbReference>
<comment type="cofactor">
    <cofactor evidence="1">
        <name>Mg(2+)</name>
        <dbReference type="ChEBI" id="CHEBI:18420"/>
    </cofactor>
</comment>
<dbReference type="GO" id="GO:0046872">
    <property type="term" value="F:metal ion binding"/>
    <property type="evidence" value="ECO:0007669"/>
    <property type="project" value="UniProtKB-KW"/>
</dbReference>
<dbReference type="OrthoDB" id="9763310at2"/>
<dbReference type="InterPro" id="IPR044876">
    <property type="entry name" value="HRDC_dom_sf"/>
</dbReference>
<dbReference type="GO" id="GO:0016787">
    <property type="term" value="F:hydrolase activity"/>
    <property type="evidence" value="ECO:0007669"/>
    <property type="project" value="UniProtKB-KW"/>
</dbReference>
<dbReference type="PANTHER" id="PTHR13710:SF105">
    <property type="entry name" value="ATP-DEPENDENT DNA HELICASE Q1"/>
    <property type="match status" value="1"/>
</dbReference>
<keyword evidence="8" id="KW-0238">DNA-binding</keyword>
<keyword evidence="18" id="KW-1185">Reference proteome</keyword>
<dbReference type="GO" id="GO:0009378">
    <property type="term" value="F:four-way junction helicase activity"/>
    <property type="evidence" value="ECO:0007669"/>
    <property type="project" value="TreeGrafter"/>
</dbReference>
<dbReference type="KEGG" id="tsu:Tresu_2080"/>
<keyword evidence="4" id="KW-0547">Nucleotide-binding</keyword>
<feature type="domain" description="HRDC" evidence="14">
    <location>
        <begin position="445"/>
        <end position="520"/>
    </location>
</feature>
<keyword evidence="6 17" id="KW-0347">Helicase</keyword>
<evidence type="ECO:0000256" key="4">
    <source>
        <dbReference type="ARBA" id="ARBA00022741"/>
    </source>
</evidence>
<feature type="domain" description="Helicase C-terminal" evidence="16">
    <location>
        <begin position="222"/>
        <end position="371"/>
    </location>
</feature>
<accession>F2NTG1</accession>
<evidence type="ECO:0000256" key="2">
    <source>
        <dbReference type="ARBA" id="ARBA00005446"/>
    </source>
</evidence>
<dbReference type="SMART" id="SM00487">
    <property type="entry name" value="DEXDc"/>
    <property type="match status" value="1"/>
</dbReference>
<evidence type="ECO:0000256" key="10">
    <source>
        <dbReference type="ARBA" id="ARBA00034617"/>
    </source>
</evidence>
<gene>
    <name evidence="17" type="ordered locus">Tresu_2080</name>
</gene>
<feature type="domain" description="Helicase ATP-binding" evidence="15">
    <location>
        <begin position="31"/>
        <end position="201"/>
    </location>
</feature>
<evidence type="ECO:0000259" key="16">
    <source>
        <dbReference type="PROSITE" id="PS51194"/>
    </source>
</evidence>
<keyword evidence="7" id="KW-0067">ATP-binding</keyword>
<evidence type="ECO:0000256" key="12">
    <source>
        <dbReference type="ARBA" id="ARBA00044535"/>
    </source>
</evidence>
<evidence type="ECO:0000256" key="13">
    <source>
        <dbReference type="ARBA" id="ARBA00044550"/>
    </source>
</evidence>
<dbReference type="RefSeq" id="WP_013702204.1">
    <property type="nucleotide sequence ID" value="NC_015385.1"/>
</dbReference>
<evidence type="ECO:0000313" key="18">
    <source>
        <dbReference type="Proteomes" id="UP000006852"/>
    </source>
</evidence>
<dbReference type="HOGENOM" id="CLU_001103_14_3_12"/>
<dbReference type="InterPro" id="IPR004589">
    <property type="entry name" value="DNA_helicase_ATP-dep_RecQ"/>
</dbReference>
<dbReference type="PROSITE" id="PS51192">
    <property type="entry name" value="HELICASE_ATP_BIND_1"/>
    <property type="match status" value="1"/>
</dbReference>
<dbReference type="Pfam" id="PF00270">
    <property type="entry name" value="DEAD"/>
    <property type="match status" value="1"/>
</dbReference>
<organism evidence="17 18">
    <name type="scientific">Treponema succinifaciens (strain ATCC 33096 / DSM 2489 / 6091)</name>
    <dbReference type="NCBI Taxonomy" id="869209"/>
    <lineage>
        <taxon>Bacteria</taxon>
        <taxon>Pseudomonadati</taxon>
        <taxon>Spirochaetota</taxon>
        <taxon>Spirochaetia</taxon>
        <taxon>Spirochaetales</taxon>
        <taxon>Treponemataceae</taxon>
        <taxon>Treponema</taxon>
    </lineage>
</organism>
<dbReference type="GO" id="GO:0006281">
    <property type="term" value="P:DNA repair"/>
    <property type="evidence" value="ECO:0007669"/>
    <property type="project" value="TreeGrafter"/>
</dbReference>
<dbReference type="FunFam" id="3.40.50.300:FF:000156">
    <property type="entry name" value="ATP-dependent DNA helicase recQ"/>
    <property type="match status" value="1"/>
</dbReference>
<dbReference type="InterPro" id="IPR011545">
    <property type="entry name" value="DEAD/DEAH_box_helicase_dom"/>
</dbReference>
<evidence type="ECO:0000259" key="14">
    <source>
        <dbReference type="PROSITE" id="PS50967"/>
    </source>
</evidence>
<dbReference type="GeneID" id="302999204"/>
<dbReference type="NCBIfam" id="TIGR00614">
    <property type="entry name" value="recQ_fam"/>
    <property type="match status" value="1"/>
</dbReference>